<keyword evidence="7" id="KW-1185">Reference proteome</keyword>
<dbReference type="GO" id="GO:0003723">
    <property type="term" value="F:RNA binding"/>
    <property type="evidence" value="ECO:0007669"/>
    <property type="project" value="TreeGrafter"/>
</dbReference>
<evidence type="ECO:0000313" key="6">
    <source>
        <dbReference type="EMBL" id="VDP12933.1"/>
    </source>
</evidence>
<dbReference type="WBParaSite" id="SBAD_0000765901-mRNA-1">
    <property type="protein sequence ID" value="SBAD_0000765901-mRNA-1"/>
    <property type="gene ID" value="SBAD_0000765901"/>
</dbReference>
<comment type="similarity">
    <text evidence="3">Belongs to the AAA ATPase family.</text>
</comment>
<dbReference type="OrthoDB" id="2187at2759"/>
<name>A0A183IUT7_9BILA</name>
<dbReference type="InterPro" id="IPR027417">
    <property type="entry name" value="P-loop_NTPase"/>
</dbReference>
<dbReference type="Pfam" id="PF02724">
    <property type="entry name" value="CDC45"/>
    <property type="match status" value="1"/>
</dbReference>
<dbReference type="PANTHER" id="PTHR23077">
    <property type="entry name" value="AAA-FAMILY ATPASE"/>
    <property type="match status" value="1"/>
</dbReference>
<dbReference type="Pfam" id="PF00004">
    <property type="entry name" value="AAA"/>
    <property type="match status" value="2"/>
</dbReference>
<gene>
    <name evidence="6" type="ORF">SBAD_LOCUS7384</name>
</gene>
<dbReference type="InterPro" id="IPR003960">
    <property type="entry name" value="ATPase_AAA_CS"/>
</dbReference>
<dbReference type="PANTHER" id="PTHR23077:SF171">
    <property type="entry name" value="NUCLEAR VALOSIN-CONTAINING PROTEIN-LIKE"/>
    <property type="match status" value="1"/>
</dbReference>
<dbReference type="GO" id="GO:0006270">
    <property type="term" value="P:DNA replication initiation"/>
    <property type="evidence" value="ECO:0007669"/>
    <property type="project" value="InterPro"/>
</dbReference>
<reference evidence="6 7" key="2">
    <citation type="submission" date="2018-11" db="EMBL/GenBank/DDBJ databases">
        <authorList>
            <consortium name="Pathogen Informatics"/>
        </authorList>
    </citation>
    <scope>NUCLEOTIDE SEQUENCE [LARGE SCALE GENOMIC DNA]</scope>
</reference>
<feature type="domain" description="AAA+ ATPase" evidence="5">
    <location>
        <begin position="6"/>
        <end position="102"/>
    </location>
</feature>
<dbReference type="SMART" id="SM00382">
    <property type="entry name" value="AAA"/>
    <property type="match status" value="1"/>
</dbReference>
<evidence type="ECO:0000256" key="3">
    <source>
        <dbReference type="RuleBase" id="RU003651"/>
    </source>
</evidence>
<dbReference type="GO" id="GO:0005524">
    <property type="term" value="F:ATP binding"/>
    <property type="evidence" value="ECO:0007669"/>
    <property type="project" value="UniProtKB-KW"/>
</dbReference>
<protein>
    <submittedName>
        <fullName evidence="8">AAA domain-containing protein</fullName>
    </submittedName>
</protein>
<evidence type="ECO:0000256" key="4">
    <source>
        <dbReference type="SAM" id="MobiDB-lite"/>
    </source>
</evidence>
<keyword evidence="1 3" id="KW-0547">Nucleotide-binding</keyword>
<keyword evidence="2 3" id="KW-0067">ATP-binding</keyword>
<evidence type="ECO:0000256" key="1">
    <source>
        <dbReference type="ARBA" id="ARBA00022741"/>
    </source>
</evidence>
<dbReference type="GO" id="GO:0016887">
    <property type="term" value="F:ATP hydrolysis activity"/>
    <property type="evidence" value="ECO:0007669"/>
    <property type="project" value="InterPro"/>
</dbReference>
<dbReference type="Gene3D" id="3.40.50.300">
    <property type="entry name" value="P-loop containing nucleotide triphosphate hydrolases"/>
    <property type="match status" value="2"/>
</dbReference>
<dbReference type="InterPro" id="IPR050168">
    <property type="entry name" value="AAA_ATPase_domain"/>
</dbReference>
<dbReference type="EMBL" id="UZAM01010579">
    <property type="protein sequence ID" value="VDP12933.1"/>
    <property type="molecule type" value="Genomic_DNA"/>
</dbReference>
<feature type="compositionally biased region" description="Acidic residues" evidence="4">
    <location>
        <begin position="186"/>
        <end position="202"/>
    </location>
</feature>
<dbReference type="InterPro" id="IPR003874">
    <property type="entry name" value="CDC45"/>
</dbReference>
<evidence type="ECO:0000256" key="2">
    <source>
        <dbReference type="ARBA" id="ARBA00022840"/>
    </source>
</evidence>
<evidence type="ECO:0000313" key="7">
    <source>
        <dbReference type="Proteomes" id="UP000270296"/>
    </source>
</evidence>
<evidence type="ECO:0000313" key="8">
    <source>
        <dbReference type="WBParaSite" id="SBAD_0000765901-mRNA-1"/>
    </source>
</evidence>
<dbReference type="Proteomes" id="UP000270296">
    <property type="component" value="Unassembled WGS sequence"/>
</dbReference>
<reference evidence="8" key="1">
    <citation type="submission" date="2016-06" db="UniProtKB">
        <authorList>
            <consortium name="WormBaseParasite"/>
        </authorList>
    </citation>
    <scope>IDENTIFICATION</scope>
</reference>
<dbReference type="InterPro" id="IPR003593">
    <property type="entry name" value="AAA+_ATPase"/>
</dbReference>
<dbReference type="SUPFAM" id="SSF52540">
    <property type="entry name" value="P-loop containing nucleoside triphosphate hydrolases"/>
    <property type="match status" value="1"/>
</dbReference>
<dbReference type="InterPro" id="IPR003959">
    <property type="entry name" value="ATPase_AAA_core"/>
</dbReference>
<feature type="region of interest" description="Disordered" evidence="4">
    <location>
        <begin position="180"/>
        <end position="225"/>
    </location>
</feature>
<sequence length="225" mass="25143">MGIGSRPQGVLLCGPPGCGKTLLAKAVAHETGMNFISVKGPELLNMSGGSARLVNQFLTEMDGMEHRHQVFLMAATNRPDIIDPAILRPGRIDKILYIGLPSEEGRTDILRTLTKIKHFVLINCGGCENLVETLQPPEDTIFYIADSRRPFHIDNIYNARQVNLLLKAEEIPELNCPDFNSVYEDSSGDEDNENDESSDSADDILASPVRRKRRKLDKPSWERKR</sequence>
<accession>A0A183IUT7</accession>
<dbReference type="GO" id="GO:0042254">
    <property type="term" value="P:ribosome biogenesis"/>
    <property type="evidence" value="ECO:0007669"/>
    <property type="project" value="TreeGrafter"/>
</dbReference>
<proteinExistence type="inferred from homology"/>
<organism evidence="8">
    <name type="scientific">Soboliphyme baturini</name>
    <dbReference type="NCBI Taxonomy" id="241478"/>
    <lineage>
        <taxon>Eukaryota</taxon>
        <taxon>Metazoa</taxon>
        <taxon>Ecdysozoa</taxon>
        <taxon>Nematoda</taxon>
        <taxon>Enoplea</taxon>
        <taxon>Dorylaimia</taxon>
        <taxon>Dioctophymatida</taxon>
        <taxon>Dioctophymatoidea</taxon>
        <taxon>Soboliphymatidae</taxon>
        <taxon>Soboliphyme</taxon>
    </lineage>
</organism>
<dbReference type="AlphaFoldDB" id="A0A183IUT7"/>
<dbReference type="GO" id="GO:0005634">
    <property type="term" value="C:nucleus"/>
    <property type="evidence" value="ECO:0007669"/>
    <property type="project" value="TreeGrafter"/>
</dbReference>
<dbReference type="Gene3D" id="1.10.8.60">
    <property type="match status" value="1"/>
</dbReference>
<evidence type="ECO:0000259" key="5">
    <source>
        <dbReference type="SMART" id="SM00382"/>
    </source>
</evidence>
<dbReference type="GO" id="GO:1990275">
    <property type="term" value="F:preribosome binding"/>
    <property type="evidence" value="ECO:0007669"/>
    <property type="project" value="TreeGrafter"/>
</dbReference>
<dbReference type="PROSITE" id="PS00674">
    <property type="entry name" value="AAA"/>
    <property type="match status" value="1"/>
</dbReference>